<dbReference type="EMBL" id="JAATJH010000001">
    <property type="protein sequence ID" value="NJC25324.1"/>
    <property type="molecule type" value="Genomic_DNA"/>
</dbReference>
<keyword evidence="2" id="KW-0255">Endonuclease</keyword>
<keyword evidence="1" id="KW-0472">Membrane</keyword>
<dbReference type="InterPro" id="IPR051916">
    <property type="entry name" value="GPI-anchor_lipid_remodeler"/>
</dbReference>
<dbReference type="SUPFAM" id="SSF56219">
    <property type="entry name" value="DNase I-like"/>
    <property type="match status" value="1"/>
</dbReference>
<comment type="caution">
    <text evidence="2">The sequence shown here is derived from an EMBL/GenBank/DDBJ whole genome shotgun (WGS) entry which is preliminary data.</text>
</comment>
<accession>A0ABX0X8P0</accession>
<dbReference type="Proteomes" id="UP000770785">
    <property type="component" value="Unassembled WGS sequence"/>
</dbReference>
<dbReference type="InterPro" id="IPR036691">
    <property type="entry name" value="Endo/exonu/phosph_ase_sf"/>
</dbReference>
<evidence type="ECO:0000313" key="3">
    <source>
        <dbReference type="Proteomes" id="UP000770785"/>
    </source>
</evidence>
<keyword evidence="2" id="KW-0378">Hydrolase</keyword>
<evidence type="ECO:0000256" key="1">
    <source>
        <dbReference type="SAM" id="Phobius"/>
    </source>
</evidence>
<dbReference type="GO" id="GO:0004519">
    <property type="term" value="F:endonuclease activity"/>
    <property type="evidence" value="ECO:0007669"/>
    <property type="project" value="UniProtKB-KW"/>
</dbReference>
<gene>
    <name evidence="2" type="ORF">GGR27_000805</name>
</gene>
<feature type="transmembrane region" description="Helical" evidence="1">
    <location>
        <begin position="7"/>
        <end position="28"/>
    </location>
</feature>
<sequence length="363" mass="40843">MKKARKILVWLIAAVLLYVGGILLLGTLTDWHPTEVEPADVWVGKSSEPVIQDSVLRFITWNVGYGGLGDADFFFYNKGDFFWTDLGTVRMSEARVTANVAGQRLVVGNSLSDFFLLQEVDTAARRSHYLNELDTVRAARAGYTTAFAPNFKSTRVPLPIFQPWDHYGAVTGGLVSTSRFTPRTSERIPLPGEFPWPTKLFQLDRCALRQAFPTANGKSVVVYNIHLSAYDKDGGVRLQQMSALRQAALADYEAGNYVVVGGDWNQIPPGYNWFTLNPVVKKVQLPQAVPFDFMPPGWKYAYDPTTATVRNSEIPYDSHRTRRSVIDFYLLSPNLRIKQVKGLEMGFKHSDHQPVYLEVDLLD</sequence>
<keyword evidence="1" id="KW-1133">Transmembrane helix</keyword>
<keyword evidence="3" id="KW-1185">Reference proteome</keyword>
<dbReference type="Gene3D" id="3.60.10.10">
    <property type="entry name" value="Endonuclease/exonuclease/phosphatase"/>
    <property type="match status" value="1"/>
</dbReference>
<organism evidence="2 3">
    <name type="scientific">Neolewinella antarctica</name>
    <dbReference type="NCBI Taxonomy" id="442734"/>
    <lineage>
        <taxon>Bacteria</taxon>
        <taxon>Pseudomonadati</taxon>
        <taxon>Bacteroidota</taxon>
        <taxon>Saprospiria</taxon>
        <taxon>Saprospirales</taxon>
        <taxon>Lewinellaceae</taxon>
        <taxon>Neolewinella</taxon>
    </lineage>
</organism>
<evidence type="ECO:0000313" key="2">
    <source>
        <dbReference type="EMBL" id="NJC25324.1"/>
    </source>
</evidence>
<dbReference type="PANTHER" id="PTHR14859">
    <property type="entry name" value="CALCOFLUOR WHITE HYPERSENSITIVE PROTEIN PRECURSOR"/>
    <property type="match status" value="1"/>
</dbReference>
<keyword evidence="1" id="KW-0812">Transmembrane</keyword>
<keyword evidence="2" id="KW-0540">Nuclease</keyword>
<protein>
    <submittedName>
        <fullName evidence="2">Endonuclease/exonuclease/phosphatase family metal-dependent hydrolase</fullName>
    </submittedName>
</protein>
<dbReference type="GO" id="GO:0016787">
    <property type="term" value="F:hydrolase activity"/>
    <property type="evidence" value="ECO:0007669"/>
    <property type="project" value="UniProtKB-KW"/>
</dbReference>
<name>A0ABX0X8P0_9BACT</name>
<dbReference type="RefSeq" id="WP_168036080.1">
    <property type="nucleotide sequence ID" value="NZ_JAATJH010000001.1"/>
</dbReference>
<dbReference type="PANTHER" id="PTHR14859:SF1">
    <property type="entry name" value="PGAP2-INTERACTING PROTEIN"/>
    <property type="match status" value="1"/>
</dbReference>
<reference evidence="2 3" key="1">
    <citation type="submission" date="2020-03" db="EMBL/GenBank/DDBJ databases">
        <title>Genomic Encyclopedia of Type Strains, Phase IV (KMG-IV): sequencing the most valuable type-strain genomes for metagenomic binning, comparative biology and taxonomic classification.</title>
        <authorList>
            <person name="Goeker M."/>
        </authorList>
    </citation>
    <scope>NUCLEOTIDE SEQUENCE [LARGE SCALE GENOMIC DNA]</scope>
    <source>
        <strain evidence="2 3">DSM 105096</strain>
    </source>
</reference>
<proteinExistence type="predicted"/>